<keyword evidence="2" id="KW-0378">Hydrolase</keyword>
<dbReference type="PANTHER" id="PTHR43736">
    <property type="entry name" value="ADP-RIBOSE PYROPHOSPHATASE"/>
    <property type="match status" value="1"/>
</dbReference>
<feature type="domain" description="Nudix hydrolase" evidence="4">
    <location>
        <begin position="3"/>
        <end position="114"/>
    </location>
</feature>
<dbReference type="InterPro" id="IPR015797">
    <property type="entry name" value="NUDIX_hydrolase-like_dom_sf"/>
</dbReference>
<protein>
    <recommendedName>
        <fullName evidence="4">Nudix hydrolase domain-containing protein</fullName>
    </recommendedName>
</protein>
<evidence type="ECO:0000313" key="6">
    <source>
        <dbReference type="Proteomes" id="UP000677918"/>
    </source>
</evidence>
<dbReference type="SUPFAM" id="SSF55811">
    <property type="entry name" value="Nudix"/>
    <property type="match status" value="1"/>
</dbReference>
<evidence type="ECO:0000259" key="4">
    <source>
        <dbReference type="PROSITE" id="PS51462"/>
    </source>
</evidence>
<dbReference type="PROSITE" id="PS00893">
    <property type="entry name" value="NUDIX_BOX"/>
    <property type="match status" value="1"/>
</dbReference>
<feature type="region of interest" description="Disordered" evidence="3">
    <location>
        <begin position="95"/>
        <end position="114"/>
    </location>
</feature>
<dbReference type="InterPro" id="IPR020084">
    <property type="entry name" value="NUDIX_hydrolase_CS"/>
</dbReference>
<comment type="caution">
    <text evidence="5">The sequence shown here is derived from an EMBL/GenBank/DDBJ whole genome shotgun (WGS) entry which is preliminary data.</text>
</comment>
<reference evidence="5" key="1">
    <citation type="submission" date="2021-04" db="EMBL/GenBank/DDBJ databases">
        <title>Draft genome sequence of Xylanibacillus composti strain K13.</title>
        <authorList>
            <person name="Uke A."/>
            <person name="Chhe C."/>
            <person name="Baramee S."/>
            <person name="Kosugi A."/>
        </authorList>
    </citation>
    <scope>NUCLEOTIDE SEQUENCE</scope>
    <source>
        <strain evidence="5">K13</strain>
    </source>
</reference>
<dbReference type="GO" id="GO:0016787">
    <property type="term" value="F:hydrolase activity"/>
    <property type="evidence" value="ECO:0007669"/>
    <property type="project" value="UniProtKB-KW"/>
</dbReference>
<name>A0A8J4H545_9BACL</name>
<dbReference type="PROSITE" id="PS51462">
    <property type="entry name" value="NUDIX"/>
    <property type="match status" value="1"/>
</dbReference>
<dbReference type="Gene3D" id="3.90.79.10">
    <property type="entry name" value="Nucleoside Triphosphate Pyrophosphohydrolase"/>
    <property type="match status" value="1"/>
</dbReference>
<dbReference type="InterPro" id="IPR000086">
    <property type="entry name" value="NUDIX_hydrolase_dom"/>
</dbReference>
<proteinExistence type="inferred from homology"/>
<keyword evidence="6" id="KW-1185">Reference proteome</keyword>
<organism evidence="5 6">
    <name type="scientific">Xylanibacillus composti</name>
    <dbReference type="NCBI Taxonomy" id="1572762"/>
    <lineage>
        <taxon>Bacteria</taxon>
        <taxon>Bacillati</taxon>
        <taxon>Bacillota</taxon>
        <taxon>Bacilli</taxon>
        <taxon>Bacillales</taxon>
        <taxon>Paenibacillaceae</taxon>
        <taxon>Xylanibacillus</taxon>
    </lineage>
</organism>
<evidence type="ECO:0000256" key="2">
    <source>
        <dbReference type="ARBA" id="ARBA00022801"/>
    </source>
</evidence>
<sequence length="114" mass="12272">MASKEISAGGVVYKKENGKVLVQLIRDRFGRVTLAKGKMEAGESIEQTALREIEEETGTVGKIIEPLDTTVYLYRHAEKGEVQKVVHYFLIEAVGGGGSGAGRGDRRRAVAAPA</sequence>
<accession>A0A8J4H545</accession>
<dbReference type="PANTHER" id="PTHR43736:SF1">
    <property type="entry name" value="DIHYDRONEOPTERIN TRIPHOSPHATE DIPHOSPHATASE"/>
    <property type="match status" value="1"/>
</dbReference>
<dbReference type="Pfam" id="PF00293">
    <property type="entry name" value="NUDIX"/>
    <property type="match status" value="1"/>
</dbReference>
<evidence type="ECO:0000313" key="5">
    <source>
        <dbReference type="EMBL" id="GIQ69702.1"/>
    </source>
</evidence>
<dbReference type="AlphaFoldDB" id="A0A8J4H545"/>
<dbReference type="EMBL" id="BOVK01000032">
    <property type="protein sequence ID" value="GIQ69702.1"/>
    <property type="molecule type" value="Genomic_DNA"/>
</dbReference>
<gene>
    <name evidence="5" type="ORF">XYCOK13_25260</name>
</gene>
<dbReference type="Proteomes" id="UP000677918">
    <property type="component" value="Unassembled WGS sequence"/>
</dbReference>
<evidence type="ECO:0000256" key="1">
    <source>
        <dbReference type="ARBA" id="ARBA00005582"/>
    </source>
</evidence>
<comment type="similarity">
    <text evidence="1">Belongs to the Nudix hydrolase family.</text>
</comment>
<evidence type="ECO:0000256" key="3">
    <source>
        <dbReference type="SAM" id="MobiDB-lite"/>
    </source>
</evidence>